<organism evidence="4 5">
    <name type="scientific">Candidatus Wolfebacteria bacterium CG03_land_8_20_14_0_80_40_12</name>
    <dbReference type="NCBI Taxonomy" id="1975069"/>
    <lineage>
        <taxon>Bacteria</taxon>
        <taxon>Candidatus Wolfeibacteriota</taxon>
    </lineage>
</organism>
<dbReference type="Gene3D" id="3.40.50.2020">
    <property type="match status" value="1"/>
</dbReference>
<evidence type="ECO:0000313" key="5">
    <source>
        <dbReference type="Proteomes" id="UP000228949"/>
    </source>
</evidence>
<name>A0A2M7B579_9BACT</name>
<gene>
    <name evidence="4" type="ORF">COS61_02285</name>
</gene>
<evidence type="ECO:0000256" key="1">
    <source>
        <dbReference type="ARBA" id="ARBA00008007"/>
    </source>
</evidence>
<dbReference type="InterPro" id="IPR044005">
    <property type="entry name" value="DZR_2"/>
</dbReference>
<comment type="caution">
    <text evidence="4">The sequence shown here is derived from an EMBL/GenBank/DDBJ whole genome shotgun (WGS) entry which is preliminary data.</text>
</comment>
<dbReference type="CDD" id="cd06223">
    <property type="entry name" value="PRTases_typeI"/>
    <property type="match status" value="1"/>
</dbReference>
<feature type="domain" description="Double zinc ribbon" evidence="3">
    <location>
        <begin position="12"/>
        <end position="66"/>
    </location>
</feature>
<dbReference type="Proteomes" id="UP000228949">
    <property type="component" value="Unassembled WGS sequence"/>
</dbReference>
<evidence type="ECO:0000259" key="2">
    <source>
        <dbReference type="Pfam" id="PF00156"/>
    </source>
</evidence>
<dbReference type="AlphaFoldDB" id="A0A2M7B579"/>
<dbReference type="PANTHER" id="PTHR47505:SF1">
    <property type="entry name" value="DNA UTILIZATION PROTEIN YHGH"/>
    <property type="match status" value="1"/>
</dbReference>
<dbReference type="InterPro" id="IPR000836">
    <property type="entry name" value="PRTase_dom"/>
</dbReference>
<dbReference type="InterPro" id="IPR051910">
    <property type="entry name" value="ComF/GntX_DNA_util-trans"/>
</dbReference>
<reference evidence="5" key="1">
    <citation type="submission" date="2017-09" db="EMBL/GenBank/DDBJ databases">
        <title>Depth-based differentiation of microbial function through sediment-hosted aquifers and enrichment of novel symbionts in the deep terrestrial subsurface.</title>
        <authorList>
            <person name="Probst A.J."/>
            <person name="Ladd B."/>
            <person name="Jarett J.K."/>
            <person name="Geller-Mcgrath D.E."/>
            <person name="Sieber C.M.K."/>
            <person name="Emerson J.B."/>
            <person name="Anantharaman K."/>
            <person name="Thomas B.C."/>
            <person name="Malmstrom R."/>
            <person name="Stieglmeier M."/>
            <person name="Klingl A."/>
            <person name="Woyke T."/>
            <person name="Ryan C.M."/>
            <person name="Banfield J.F."/>
        </authorList>
    </citation>
    <scope>NUCLEOTIDE SEQUENCE [LARGE SCALE GENOMIC DNA]</scope>
</reference>
<dbReference type="PANTHER" id="PTHR47505">
    <property type="entry name" value="DNA UTILIZATION PROTEIN YHGH"/>
    <property type="match status" value="1"/>
</dbReference>
<protein>
    <recommendedName>
        <fullName evidence="6">Phosphoribosyltransferase domain-containing protein</fullName>
    </recommendedName>
</protein>
<feature type="domain" description="Phosphoribosyltransferase" evidence="2">
    <location>
        <begin position="145"/>
        <end position="236"/>
    </location>
</feature>
<evidence type="ECO:0000259" key="3">
    <source>
        <dbReference type="Pfam" id="PF18912"/>
    </source>
</evidence>
<evidence type="ECO:0008006" key="6">
    <source>
        <dbReference type="Google" id="ProtNLM"/>
    </source>
</evidence>
<dbReference type="Pfam" id="PF18912">
    <property type="entry name" value="DZR_2"/>
    <property type="match status" value="1"/>
</dbReference>
<comment type="similarity">
    <text evidence="1">Belongs to the ComF/GntX family.</text>
</comment>
<dbReference type="SUPFAM" id="SSF53271">
    <property type="entry name" value="PRTase-like"/>
    <property type="match status" value="1"/>
</dbReference>
<evidence type="ECO:0000313" key="4">
    <source>
        <dbReference type="EMBL" id="PIU98276.1"/>
    </source>
</evidence>
<dbReference type="Pfam" id="PF00156">
    <property type="entry name" value="Pribosyltran"/>
    <property type="match status" value="1"/>
</dbReference>
<dbReference type="InterPro" id="IPR029057">
    <property type="entry name" value="PRTase-like"/>
</dbReference>
<sequence length="238" mass="27451">MFPFLIKSKNLLLDILFPPFCLNCQRYLERSENYICAECFNLIKFNHTLFCPICRARLAENKKICHRQSQYLLAAAGNYDDPVLQNIIYYFKYQSFENLAPILGEILIKYLNSLNSQFSILNFLVVPIPLHRLREKERGFNQAKLLAKIIADRFDLTLAEKLKRIKNNEPQAKLKDHNIRIKNIANCFKTESPEFFEGKNVLLIDDVFTSGATMSEAVKILKESGAKRIIALVLAKAS</sequence>
<dbReference type="EMBL" id="PEVJ01000055">
    <property type="protein sequence ID" value="PIU98276.1"/>
    <property type="molecule type" value="Genomic_DNA"/>
</dbReference>
<accession>A0A2M7B579</accession>
<proteinExistence type="inferred from homology"/>